<sequence length="90" mass="10553">MVERISWFSPVDYEILGFFENHDIRSSPHIIALNIDYDRQYVSKRCRVLFQQGILTQHTDGVYELSDEGRAFIKGDVPPERFEQDVSESD</sequence>
<accession>A0A238WRM9</accession>
<keyword evidence="2" id="KW-1185">Reference proteome</keyword>
<dbReference type="InterPro" id="IPR036388">
    <property type="entry name" value="WH-like_DNA-bd_sf"/>
</dbReference>
<protein>
    <recommendedName>
        <fullName evidence="3">Phage PhiH1 repressor protein</fullName>
    </recommendedName>
</protein>
<dbReference type="AlphaFoldDB" id="A0A238WRM9"/>
<name>A0A238WRM9_HALVU</name>
<evidence type="ECO:0000313" key="2">
    <source>
        <dbReference type="Proteomes" id="UP000198397"/>
    </source>
</evidence>
<reference evidence="1 2" key="1">
    <citation type="submission" date="2017-06" db="EMBL/GenBank/DDBJ databases">
        <authorList>
            <person name="Kim H.J."/>
            <person name="Triplett B.A."/>
        </authorList>
    </citation>
    <scope>NUCLEOTIDE SEQUENCE [LARGE SCALE GENOMIC DNA]</scope>
    <source>
        <strain evidence="1 2">DSM 8800</strain>
    </source>
</reference>
<evidence type="ECO:0000313" key="1">
    <source>
        <dbReference type="EMBL" id="SNR49137.1"/>
    </source>
</evidence>
<dbReference type="OrthoDB" id="285635at2157"/>
<gene>
    <name evidence="1" type="ORF">SAMN06264855_109116</name>
</gene>
<dbReference type="RefSeq" id="WP_089384939.1">
    <property type="nucleotide sequence ID" value="NZ_FZNQ01000009.1"/>
</dbReference>
<proteinExistence type="predicted"/>
<dbReference type="Gene3D" id="1.10.10.10">
    <property type="entry name" value="Winged helix-like DNA-binding domain superfamily/Winged helix DNA-binding domain"/>
    <property type="match status" value="1"/>
</dbReference>
<dbReference type="EMBL" id="FZNQ01000009">
    <property type="protein sequence ID" value="SNR49137.1"/>
    <property type="molecule type" value="Genomic_DNA"/>
</dbReference>
<dbReference type="Proteomes" id="UP000198397">
    <property type="component" value="Unassembled WGS sequence"/>
</dbReference>
<evidence type="ECO:0008006" key="3">
    <source>
        <dbReference type="Google" id="ProtNLM"/>
    </source>
</evidence>
<organism evidence="1 2">
    <name type="scientific">Halorubrum vacuolatum</name>
    <name type="common">Natronobacterium vacuolatum</name>
    <dbReference type="NCBI Taxonomy" id="63740"/>
    <lineage>
        <taxon>Archaea</taxon>
        <taxon>Methanobacteriati</taxon>
        <taxon>Methanobacteriota</taxon>
        <taxon>Stenosarchaea group</taxon>
        <taxon>Halobacteria</taxon>
        <taxon>Halobacteriales</taxon>
        <taxon>Haloferacaceae</taxon>
        <taxon>Halorubrum</taxon>
    </lineage>
</organism>